<organism evidence="2 3">
    <name type="scientific">Candidatus Staskawiczbacteria bacterium RIFOXYD1_FULL_32_13</name>
    <dbReference type="NCBI Taxonomy" id="1802234"/>
    <lineage>
        <taxon>Bacteria</taxon>
        <taxon>Candidatus Staskawicziibacteriota</taxon>
    </lineage>
</organism>
<dbReference type="Pfam" id="PF12705">
    <property type="entry name" value="PDDEXK_1"/>
    <property type="match status" value="1"/>
</dbReference>
<dbReference type="Proteomes" id="UP000178935">
    <property type="component" value="Unassembled WGS sequence"/>
</dbReference>
<name>A0A1G2JNA6_9BACT</name>
<reference evidence="2 3" key="1">
    <citation type="journal article" date="2016" name="Nat. Commun.">
        <title>Thousands of microbial genomes shed light on interconnected biogeochemical processes in an aquifer system.</title>
        <authorList>
            <person name="Anantharaman K."/>
            <person name="Brown C.T."/>
            <person name="Hug L.A."/>
            <person name="Sharon I."/>
            <person name="Castelle C.J."/>
            <person name="Probst A.J."/>
            <person name="Thomas B.C."/>
            <person name="Singh A."/>
            <person name="Wilkins M.J."/>
            <person name="Karaoz U."/>
            <person name="Brodie E.L."/>
            <person name="Williams K.H."/>
            <person name="Hubbard S.S."/>
            <person name="Banfield J.F."/>
        </authorList>
    </citation>
    <scope>NUCLEOTIDE SEQUENCE [LARGE SCALE GENOMIC DNA]</scope>
</reference>
<evidence type="ECO:0000259" key="1">
    <source>
        <dbReference type="Pfam" id="PF12705"/>
    </source>
</evidence>
<sequence length="225" mass="26820">MLKELIDKFYTENQKNKEQTRFYITDAGKCPRAVFFKLKNVQREGLNARILRIFEHGEHIHRNIFNILYRLRVGVTTEIPIPAQEIISGRADAILCIDKENYVLDIKSINSMVFRTLLEPKQDNVFQIQLYMHYFNIKKGILLYIDKDQQEMKEFTLDYDQKMVESLLVDLHSLKDKVEKDIMPERLADYPKNWQCQYCQFKQTCKLLNGKESSWLTEKDKIKTI</sequence>
<proteinExistence type="predicted"/>
<dbReference type="InterPro" id="IPR011604">
    <property type="entry name" value="PDDEXK-like_dom_sf"/>
</dbReference>
<evidence type="ECO:0000313" key="3">
    <source>
        <dbReference type="Proteomes" id="UP000178935"/>
    </source>
</evidence>
<dbReference type="AlphaFoldDB" id="A0A1G2JNA6"/>
<feature type="domain" description="PD-(D/E)XK endonuclease-like" evidence="1">
    <location>
        <begin position="52"/>
        <end position="206"/>
    </location>
</feature>
<dbReference type="Gene3D" id="3.90.320.10">
    <property type="match status" value="1"/>
</dbReference>
<comment type="caution">
    <text evidence="2">The sequence shown here is derived from an EMBL/GenBank/DDBJ whole genome shotgun (WGS) entry which is preliminary data.</text>
</comment>
<gene>
    <name evidence="2" type="ORF">A2561_02210</name>
</gene>
<accession>A0A1G2JNA6</accession>
<evidence type="ECO:0000313" key="2">
    <source>
        <dbReference type="EMBL" id="OGZ88637.1"/>
    </source>
</evidence>
<dbReference type="InterPro" id="IPR038726">
    <property type="entry name" value="PDDEXK_AddAB-type"/>
</dbReference>
<dbReference type="EMBL" id="MHPU01000018">
    <property type="protein sequence ID" value="OGZ88637.1"/>
    <property type="molecule type" value="Genomic_DNA"/>
</dbReference>
<protein>
    <recommendedName>
        <fullName evidence="1">PD-(D/E)XK endonuclease-like domain-containing protein</fullName>
    </recommendedName>
</protein>